<dbReference type="RefSeq" id="WP_338397881.1">
    <property type="nucleotide sequence ID" value="NZ_AP025292.1"/>
</dbReference>
<protein>
    <submittedName>
        <fullName evidence="11">Endothelin-converting protein</fullName>
    </submittedName>
</protein>
<evidence type="ECO:0000259" key="10">
    <source>
        <dbReference type="Pfam" id="PF05649"/>
    </source>
</evidence>
<evidence type="ECO:0000256" key="8">
    <source>
        <dbReference type="SAM" id="SignalP"/>
    </source>
</evidence>
<keyword evidence="12" id="KW-1185">Reference proteome</keyword>
<dbReference type="EMBL" id="AP025292">
    <property type="protein sequence ID" value="BDC98805.1"/>
    <property type="molecule type" value="Genomic_DNA"/>
</dbReference>
<dbReference type="PROSITE" id="PS51885">
    <property type="entry name" value="NEPRILYSIN"/>
    <property type="match status" value="1"/>
</dbReference>
<keyword evidence="5" id="KW-0378">Hydrolase</keyword>
<dbReference type="InterPro" id="IPR024079">
    <property type="entry name" value="MetalloPept_cat_dom_sf"/>
</dbReference>
<organism evidence="11 12">
    <name type="scientific">Persicobacter psychrovividus</name>
    <dbReference type="NCBI Taxonomy" id="387638"/>
    <lineage>
        <taxon>Bacteria</taxon>
        <taxon>Pseudomonadati</taxon>
        <taxon>Bacteroidota</taxon>
        <taxon>Cytophagia</taxon>
        <taxon>Cytophagales</taxon>
        <taxon>Persicobacteraceae</taxon>
        <taxon>Persicobacter</taxon>
    </lineage>
</organism>
<evidence type="ECO:0000256" key="7">
    <source>
        <dbReference type="ARBA" id="ARBA00023049"/>
    </source>
</evidence>
<keyword evidence="7" id="KW-0482">Metalloprotease</keyword>
<keyword evidence="6" id="KW-0862">Zinc</keyword>
<feature type="domain" description="Peptidase M13 C-terminal" evidence="9">
    <location>
        <begin position="483"/>
        <end position="682"/>
    </location>
</feature>
<evidence type="ECO:0000313" key="12">
    <source>
        <dbReference type="Proteomes" id="UP001354989"/>
    </source>
</evidence>
<dbReference type="Gene3D" id="3.40.390.10">
    <property type="entry name" value="Collagenase (Catalytic Domain)"/>
    <property type="match status" value="1"/>
</dbReference>
<evidence type="ECO:0000256" key="3">
    <source>
        <dbReference type="ARBA" id="ARBA00022670"/>
    </source>
</evidence>
<evidence type="ECO:0000256" key="2">
    <source>
        <dbReference type="ARBA" id="ARBA00007357"/>
    </source>
</evidence>
<name>A0ABM7VCY6_9BACT</name>
<proteinExistence type="inferred from homology"/>
<dbReference type="PROSITE" id="PS51257">
    <property type="entry name" value="PROKAR_LIPOPROTEIN"/>
    <property type="match status" value="1"/>
</dbReference>
<keyword evidence="3" id="KW-0645">Protease</keyword>
<dbReference type="InterPro" id="IPR000718">
    <property type="entry name" value="Peptidase_M13"/>
</dbReference>
<sequence length="686" mass="77760">MNKKFLTLSLAVAMAGTLASCNNGEQKAQANADTEVHGIDVKNMDQSVSPSDDFYNFANGGWQKATKIPDDQTRWGAFNELRDRNVSAQKTIMDDAIKHIDTYTGDQLKAVQVYQLGMDSAKIETAGYKALEPIFAKINSVSNKQQVPSLLGELNAQGVYGLFTSYVYTDSKNSTENAFWFRQGGLSLPDRDYYLNKDEHFESIRQDYVKYISAILTKVGEKPAVAEKAAKDILAFETKLAEISRSRAELRNPEKNYNKMKTADFDKSFSHFDVTDFFQAAKIPQAKVPEVIVGQPEFFTGLGRILKTTSVNTLKQYFTFKTVNTYASYLSHDFVTLSFDFYGKKLSGAKVMRPRWKRMLSVVNGVVGEGFGQMYVAKVFPEEAKTMLAGMIENVRTVLGQRIDQLSWMSEKTKEKAHEKLENINVKIGYPNKWKSYEDLNVDTSSFLQTMINSNEFDYQDMIGDLGKPVDKTKWGMTPQTVNAYYSPTNNEIVFPAAILQPPFYDYKADKAVNYGGIGAVIGHEITHGFDDQGRKYDAQGNQKDWWTEEDGKRFDALAHKVTEQFNNYTVLDSVHVNGQLTLGENIADLGGVTLAYNAMMNDMKKNGRQEKIDGFTPEQRFFLSWATVWRTKARDEALRQQVMTDPHSPGFFRAYAPLSNFEPFQKAFDLKNDSKMVRKDRIVIW</sequence>
<dbReference type="PANTHER" id="PTHR11733:SF167">
    <property type="entry name" value="FI17812P1-RELATED"/>
    <property type="match status" value="1"/>
</dbReference>
<evidence type="ECO:0000256" key="6">
    <source>
        <dbReference type="ARBA" id="ARBA00022833"/>
    </source>
</evidence>
<dbReference type="Pfam" id="PF01431">
    <property type="entry name" value="Peptidase_M13"/>
    <property type="match status" value="1"/>
</dbReference>
<dbReference type="PRINTS" id="PR00786">
    <property type="entry name" value="NEPRILYSIN"/>
</dbReference>
<dbReference type="SUPFAM" id="SSF55486">
    <property type="entry name" value="Metalloproteases ('zincins'), catalytic domain"/>
    <property type="match status" value="1"/>
</dbReference>
<feature type="domain" description="Peptidase M13 N-terminal" evidence="10">
    <location>
        <begin position="50"/>
        <end position="431"/>
    </location>
</feature>
<dbReference type="Gene3D" id="1.10.1380.10">
    <property type="entry name" value="Neutral endopeptidase , domain2"/>
    <property type="match status" value="1"/>
</dbReference>
<evidence type="ECO:0000256" key="5">
    <source>
        <dbReference type="ARBA" id="ARBA00022801"/>
    </source>
</evidence>
<feature type="signal peptide" evidence="8">
    <location>
        <begin position="1"/>
        <end position="19"/>
    </location>
</feature>
<comment type="similarity">
    <text evidence="2">Belongs to the peptidase M13 family.</text>
</comment>
<dbReference type="PANTHER" id="PTHR11733">
    <property type="entry name" value="ZINC METALLOPROTEASE FAMILY M13 NEPRILYSIN-RELATED"/>
    <property type="match status" value="1"/>
</dbReference>
<dbReference type="InterPro" id="IPR018497">
    <property type="entry name" value="Peptidase_M13_C"/>
</dbReference>
<keyword evidence="4" id="KW-0479">Metal-binding</keyword>
<dbReference type="CDD" id="cd08662">
    <property type="entry name" value="M13"/>
    <property type="match status" value="1"/>
</dbReference>
<dbReference type="InterPro" id="IPR008753">
    <property type="entry name" value="Peptidase_M13_N"/>
</dbReference>
<evidence type="ECO:0000256" key="4">
    <source>
        <dbReference type="ARBA" id="ARBA00022723"/>
    </source>
</evidence>
<evidence type="ECO:0000313" key="11">
    <source>
        <dbReference type="EMBL" id="BDC98805.1"/>
    </source>
</evidence>
<dbReference type="Proteomes" id="UP001354989">
    <property type="component" value="Chromosome"/>
</dbReference>
<gene>
    <name evidence="11" type="primary">pepO_1</name>
    <name evidence="11" type="ORF">PEPS_10860</name>
</gene>
<dbReference type="InterPro" id="IPR042089">
    <property type="entry name" value="Peptidase_M13_dom_2"/>
</dbReference>
<comment type="cofactor">
    <cofactor evidence="1">
        <name>Zn(2+)</name>
        <dbReference type="ChEBI" id="CHEBI:29105"/>
    </cofactor>
</comment>
<evidence type="ECO:0000259" key="9">
    <source>
        <dbReference type="Pfam" id="PF01431"/>
    </source>
</evidence>
<reference evidence="11 12" key="1">
    <citation type="submission" date="2021-12" db="EMBL/GenBank/DDBJ databases">
        <title>Genome sequencing of bacteria with rrn-lacking chromosome and rrn-plasmid.</title>
        <authorList>
            <person name="Anda M."/>
            <person name="Iwasaki W."/>
        </authorList>
    </citation>
    <scope>NUCLEOTIDE SEQUENCE [LARGE SCALE GENOMIC DNA]</scope>
    <source>
        <strain evidence="11 12">NBRC 101262</strain>
    </source>
</reference>
<dbReference type="Pfam" id="PF05649">
    <property type="entry name" value="Peptidase_M13_N"/>
    <property type="match status" value="1"/>
</dbReference>
<evidence type="ECO:0000256" key="1">
    <source>
        <dbReference type="ARBA" id="ARBA00001947"/>
    </source>
</evidence>
<keyword evidence="8" id="KW-0732">Signal</keyword>
<accession>A0ABM7VCY6</accession>
<feature type="chain" id="PRO_5047318967" evidence="8">
    <location>
        <begin position="20"/>
        <end position="686"/>
    </location>
</feature>